<name>A0A6J5LZJ6_9CAUD</name>
<gene>
    <name evidence="1" type="ORF">UFOVP328_363</name>
</gene>
<reference evidence="1" key="1">
    <citation type="submission" date="2020-04" db="EMBL/GenBank/DDBJ databases">
        <authorList>
            <person name="Chiriac C."/>
            <person name="Salcher M."/>
            <person name="Ghai R."/>
            <person name="Kavagutti S V."/>
        </authorList>
    </citation>
    <scope>NUCLEOTIDE SEQUENCE</scope>
</reference>
<protein>
    <submittedName>
        <fullName evidence="1">Uncharacterized protein</fullName>
    </submittedName>
</protein>
<accession>A0A6J5LZJ6</accession>
<organism evidence="1">
    <name type="scientific">uncultured Caudovirales phage</name>
    <dbReference type="NCBI Taxonomy" id="2100421"/>
    <lineage>
        <taxon>Viruses</taxon>
        <taxon>Duplodnaviria</taxon>
        <taxon>Heunggongvirae</taxon>
        <taxon>Uroviricota</taxon>
        <taxon>Caudoviricetes</taxon>
        <taxon>Peduoviridae</taxon>
        <taxon>Maltschvirus</taxon>
        <taxon>Maltschvirus maltsch</taxon>
    </lineage>
</organism>
<proteinExistence type="predicted"/>
<sequence length="92" mass="11448">MINVWIALRNPFKAQPFRAVWGYEKKFTRNKSLELQLSRYAFNWLEIQLDLNWRQTDHAGPWIMINLFGWQFDCRIYDRRHWNDQTNSWQNN</sequence>
<evidence type="ECO:0000313" key="1">
    <source>
        <dbReference type="EMBL" id="CAB4138170.1"/>
    </source>
</evidence>
<dbReference type="EMBL" id="LR796341">
    <property type="protein sequence ID" value="CAB4138170.1"/>
    <property type="molecule type" value="Genomic_DNA"/>
</dbReference>